<protein>
    <submittedName>
        <fullName evidence="3">Ribonuclease H-like domain-containing protein</fullName>
    </submittedName>
</protein>
<organism evidence="3 4">
    <name type="scientific">Tanacetum coccineum</name>
    <dbReference type="NCBI Taxonomy" id="301880"/>
    <lineage>
        <taxon>Eukaryota</taxon>
        <taxon>Viridiplantae</taxon>
        <taxon>Streptophyta</taxon>
        <taxon>Embryophyta</taxon>
        <taxon>Tracheophyta</taxon>
        <taxon>Spermatophyta</taxon>
        <taxon>Magnoliopsida</taxon>
        <taxon>eudicotyledons</taxon>
        <taxon>Gunneridae</taxon>
        <taxon>Pentapetalae</taxon>
        <taxon>asterids</taxon>
        <taxon>campanulids</taxon>
        <taxon>Asterales</taxon>
        <taxon>Asteraceae</taxon>
        <taxon>Asteroideae</taxon>
        <taxon>Anthemideae</taxon>
        <taxon>Anthemidinae</taxon>
        <taxon>Tanacetum</taxon>
    </lineage>
</organism>
<feature type="compositionally biased region" description="Polar residues" evidence="1">
    <location>
        <begin position="142"/>
        <end position="168"/>
    </location>
</feature>
<reference evidence="3" key="2">
    <citation type="submission" date="2022-01" db="EMBL/GenBank/DDBJ databases">
        <authorList>
            <person name="Yamashiro T."/>
            <person name="Shiraishi A."/>
            <person name="Satake H."/>
            <person name="Nakayama K."/>
        </authorList>
    </citation>
    <scope>NUCLEOTIDE SEQUENCE</scope>
</reference>
<evidence type="ECO:0000313" key="3">
    <source>
        <dbReference type="EMBL" id="GJT72520.1"/>
    </source>
</evidence>
<name>A0ABQ5GAK3_9ASTR</name>
<feature type="domain" description="Retroviral polymerase SH3-like" evidence="2">
    <location>
        <begin position="30"/>
        <end position="85"/>
    </location>
</feature>
<evidence type="ECO:0000259" key="2">
    <source>
        <dbReference type="Pfam" id="PF25597"/>
    </source>
</evidence>
<accession>A0ABQ5GAK3</accession>
<dbReference type="EMBL" id="BQNB010018265">
    <property type="protein sequence ID" value="GJT72520.1"/>
    <property type="molecule type" value="Genomic_DNA"/>
</dbReference>
<evidence type="ECO:0000256" key="1">
    <source>
        <dbReference type="SAM" id="MobiDB-lite"/>
    </source>
</evidence>
<comment type="caution">
    <text evidence="3">The sequence shown here is derived from an EMBL/GenBank/DDBJ whole genome shotgun (WGS) entry which is preliminary data.</text>
</comment>
<dbReference type="Pfam" id="PF25597">
    <property type="entry name" value="SH3_retrovirus"/>
    <property type="match status" value="1"/>
</dbReference>
<feature type="region of interest" description="Disordered" evidence="1">
    <location>
        <begin position="138"/>
        <end position="168"/>
    </location>
</feature>
<proteinExistence type="predicted"/>
<dbReference type="InterPro" id="IPR057670">
    <property type="entry name" value="SH3_retrovirus"/>
</dbReference>
<evidence type="ECO:0000313" key="4">
    <source>
        <dbReference type="Proteomes" id="UP001151760"/>
    </source>
</evidence>
<sequence length="543" mass="61310">MIRCRYGKTPYELLHDKPPNLSYLHVFGALCYPTNDCENLGKLQPKADIGIFIGYAPTKKAFRIYNRRTRRIIETIHVDFDELTAMASEHSSSGPALHEMTPDLLFQPMFDESLNPPPYVDLHAPEVIAPIPEVVAHEHAVSTGSPSSTIVDQDAPSPSNSHTTQETQTPIISHDVEEDNHDIEVAHMGNDPYFGILIPEVTSDQSSSSDVIHTHYQFPHGLQSHEPKALFCYYDAFLTSVEPKNYKDALTQACWIEAMQEELHEFERLKVWELVPPPDKALVITLKWIYKVKLDELGAVDTPMVGEIQTGKGYKEGKKLCDHGWLQVHVVSTSGSTTTFMGDLTCELSFLKAEEALRILEYQLADIFTKALGRERIEFLINKLGMRSFTPETLKKLADDVDEYQNQRDLPRDIPLDSVVVLRYEKRSKSENKGKVPTEMELVLEQTQQGTSYEVSVSAEGVEELKRKVKITDMKVQRIENKAKKGDGMSANMSFPRYEVAMLMVTAGKSHRTKRWSFCGSAVEEAFNFLCAVRGQVQGIRAK</sequence>
<keyword evidence="4" id="KW-1185">Reference proteome</keyword>
<gene>
    <name evidence="3" type="ORF">Tco_1031806</name>
</gene>
<dbReference type="Proteomes" id="UP001151760">
    <property type="component" value="Unassembled WGS sequence"/>
</dbReference>
<reference evidence="3" key="1">
    <citation type="journal article" date="2022" name="Int. J. Mol. Sci.">
        <title>Draft Genome of Tanacetum Coccineum: Genomic Comparison of Closely Related Tanacetum-Family Plants.</title>
        <authorList>
            <person name="Yamashiro T."/>
            <person name="Shiraishi A."/>
            <person name="Nakayama K."/>
            <person name="Satake H."/>
        </authorList>
    </citation>
    <scope>NUCLEOTIDE SEQUENCE</scope>
</reference>